<evidence type="ECO:0008006" key="4">
    <source>
        <dbReference type="Google" id="ProtNLM"/>
    </source>
</evidence>
<evidence type="ECO:0000313" key="2">
    <source>
        <dbReference type="EMBL" id="SHI71396.1"/>
    </source>
</evidence>
<protein>
    <recommendedName>
        <fullName evidence="4">ABC-2 type transport system permease protein</fullName>
    </recommendedName>
</protein>
<gene>
    <name evidence="2" type="ORF">SAMN02745163_00700</name>
</gene>
<name>A0A1M6DDQ8_9CLOT</name>
<feature type="transmembrane region" description="Helical" evidence="1">
    <location>
        <begin position="89"/>
        <end position="109"/>
    </location>
</feature>
<keyword evidence="3" id="KW-1185">Reference proteome</keyword>
<keyword evidence="1" id="KW-0472">Membrane</keyword>
<dbReference type="EMBL" id="FQZB01000004">
    <property type="protein sequence ID" value="SHI71396.1"/>
    <property type="molecule type" value="Genomic_DNA"/>
</dbReference>
<keyword evidence="1" id="KW-0812">Transmembrane</keyword>
<sequence>MKGLLKISWLNVKNIAYSKKFMLGISIAFIYSMMWVFLVRPSRYGLSEYAFEIGRFLFIVILYSTVSLLRNDIIFNTTKTVFTGIFSRIEIMITKAISLIIWGIIFALIIEINNVVASCILYEKIGISGFLAFNHLELFITYIVIALCIGSLMFLISSIMFNESKTVLFFILFISMINFYTAGIVTLIFRHPEVANKLFIYLQTPFYNIVLLTQGIFNIKAVIINLAWTLIFFVSATFVINRREIK</sequence>
<dbReference type="Proteomes" id="UP000184310">
    <property type="component" value="Unassembled WGS sequence"/>
</dbReference>
<reference evidence="2 3" key="1">
    <citation type="submission" date="2016-11" db="EMBL/GenBank/DDBJ databases">
        <authorList>
            <person name="Jaros S."/>
            <person name="Januszkiewicz K."/>
            <person name="Wedrychowicz H."/>
        </authorList>
    </citation>
    <scope>NUCLEOTIDE SEQUENCE [LARGE SCALE GENOMIC DNA]</scope>
    <source>
        <strain evidence="2 3">DSM 21758</strain>
    </source>
</reference>
<feature type="transmembrane region" description="Helical" evidence="1">
    <location>
        <begin position="21"/>
        <end position="38"/>
    </location>
</feature>
<evidence type="ECO:0000313" key="3">
    <source>
        <dbReference type="Proteomes" id="UP000184310"/>
    </source>
</evidence>
<feature type="transmembrane region" description="Helical" evidence="1">
    <location>
        <begin position="50"/>
        <end position="69"/>
    </location>
</feature>
<feature type="transmembrane region" description="Helical" evidence="1">
    <location>
        <begin position="223"/>
        <end position="240"/>
    </location>
</feature>
<feature type="transmembrane region" description="Helical" evidence="1">
    <location>
        <begin position="140"/>
        <end position="161"/>
    </location>
</feature>
<proteinExistence type="predicted"/>
<keyword evidence="1" id="KW-1133">Transmembrane helix</keyword>
<evidence type="ECO:0000256" key="1">
    <source>
        <dbReference type="SAM" id="Phobius"/>
    </source>
</evidence>
<dbReference type="OrthoDB" id="1889336at2"/>
<feature type="transmembrane region" description="Helical" evidence="1">
    <location>
        <begin position="167"/>
        <end position="189"/>
    </location>
</feature>
<dbReference type="AlphaFoldDB" id="A0A1M6DDQ8"/>
<dbReference type="RefSeq" id="WP_072985283.1">
    <property type="nucleotide sequence ID" value="NZ_FQZB01000004.1"/>
</dbReference>
<organism evidence="2 3">
    <name type="scientific">Clostridium cavendishii DSM 21758</name>
    <dbReference type="NCBI Taxonomy" id="1121302"/>
    <lineage>
        <taxon>Bacteria</taxon>
        <taxon>Bacillati</taxon>
        <taxon>Bacillota</taxon>
        <taxon>Clostridia</taxon>
        <taxon>Eubacteriales</taxon>
        <taxon>Clostridiaceae</taxon>
        <taxon>Clostridium</taxon>
    </lineage>
</organism>
<accession>A0A1M6DDQ8</accession>
<dbReference type="STRING" id="1121302.SAMN02745163_00700"/>